<dbReference type="eggNOG" id="KOG2157">
    <property type="taxonomic scope" value="Eukaryota"/>
</dbReference>
<dbReference type="EMBL" id="AFYH01003152">
    <property type="status" value="NOT_ANNOTATED_CDS"/>
    <property type="molecule type" value="Genomic_DNA"/>
</dbReference>
<dbReference type="GO" id="GO:0000226">
    <property type="term" value="P:microtubule cytoskeleton organization"/>
    <property type="evidence" value="ECO:0007669"/>
    <property type="project" value="TreeGrafter"/>
</dbReference>
<feature type="compositionally biased region" description="Low complexity" evidence="7">
    <location>
        <begin position="397"/>
        <end position="409"/>
    </location>
</feature>
<feature type="region of interest" description="Disordered" evidence="7">
    <location>
        <begin position="540"/>
        <end position="598"/>
    </location>
</feature>
<evidence type="ECO:0000256" key="1">
    <source>
        <dbReference type="ARBA" id="ARBA00006820"/>
    </source>
</evidence>
<dbReference type="EMBL" id="AFYH01003148">
    <property type="status" value="NOT_ANNOTATED_CDS"/>
    <property type="molecule type" value="Genomic_DNA"/>
</dbReference>
<proteinExistence type="inferred from homology"/>
<dbReference type="EMBL" id="AFYH01003146">
    <property type="status" value="NOT_ANNOTATED_CDS"/>
    <property type="molecule type" value="Genomic_DNA"/>
</dbReference>
<dbReference type="GO" id="GO:0015631">
    <property type="term" value="F:tubulin binding"/>
    <property type="evidence" value="ECO:0007669"/>
    <property type="project" value="TreeGrafter"/>
</dbReference>
<comment type="catalytic activity">
    <reaction evidence="6">
        <text>L-glutamyl-[protein] + L-glutamate + ATP = gamma-L-glutamyl-L-glutamyl-[protein] + ADP + phosphate + H(+)</text>
        <dbReference type="Rhea" id="RHEA:60144"/>
        <dbReference type="Rhea" id="RHEA-COMP:10208"/>
        <dbReference type="Rhea" id="RHEA-COMP:15517"/>
        <dbReference type="ChEBI" id="CHEBI:15378"/>
        <dbReference type="ChEBI" id="CHEBI:29973"/>
        <dbReference type="ChEBI" id="CHEBI:29985"/>
        <dbReference type="ChEBI" id="CHEBI:30616"/>
        <dbReference type="ChEBI" id="CHEBI:43474"/>
        <dbReference type="ChEBI" id="CHEBI:143622"/>
        <dbReference type="ChEBI" id="CHEBI:456216"/>
    </reaction>
    <physiologicalReaction direction="left-to-right" evidence="6">
        <dbReference type="Rhea" id="RHEA:60145"/>
    </physiologicalReaction>
</comment>
<dbReference type="GO" id="GO:0005524">
    <property type="term" value="F:ATP binding"/>
    <property type="evidence" value="ECO:0007669"/>
    <property type="project" value="UniProtKB-KW"/>
</dbReference>
<reference evidence="8" key="2">
    <citation type="submission" date="2025-08" db="UniProtKB">
        <authorList>
            <consortium name="Ensembl"/>
        </authorList>
    </citation>
    <scope>IDENTIFICATION</scope>
</reference>
<comment type="similarity">
    <text evidence="1">Belongs to the tubulin--tyrosine ligase family.</text>
</comment>
<dbReference type="EMBL" id="AFYH01003151">
    <property type="status" value="NOT_ANNOTATED_CDS"/>
    <property type="molecule type" value="Genomic_DNA"/>
</dbReference>
<keyword evidence="4" id="KW-0067">ATP-binding</keyword>
<evidence type="ECO:0000313" key="9">
    <source>
        <dbReference type="Proteomes" id="UP000008672"/>
    </source>
</evidence>
<dbReference type="EMBL" id="AFYH01003149">
    <property type="status" value="NOT_ANNOTATED_CDS"/>
    <property type="molecule type" value="Genomic_DNA"/>
</dbReference>
<dbReference type="FunCoup" id="H3BCN4">
    <property type="interactions" value="1514"/>
</dbReference>
<dbReference type="EMBL" id="AFYH01003150">
    <property type="status" value="NOT_ANNOTATED_CDS"/>
    <property type="molecule type" value="Genomic_DNA"/>
</dbReference>
<dbReference type="EMBL" id="AFYH01003147">
    <property type="status" value="NOT_ANNOTATED_CDS"/>
    <property type="molecule type" value="Genomic_DNA"/>
</dbReference>
<dbReference type="PANTHER" id="PTHR12241:SF145">
    <property type="entry name" value="TUBULIN POLYGLUTAMYLASE TTLL5"/>
    <property type="match status" value="1"/>
</dbReference>
<name>H3BCN4_LATCH</name>
<feature type="region of interest" description="Disordered" evidence="7">
    <location>
        <begin position="388"/>
        <end position="426"/>
    </location>
</feature>
<evidence type="ECO:0000256" key="5">
    <source>
        <dbReference type="ARBA" id="ARBA00041448"/>
    </source>
</evidence>
<evidence type="ECO:0000256" key="6">
    <source>
        <dbReference type="ARBA" id="ARBA00049274"/>
    </source>
</evidence>
<evidence type="ECO:0000256" key="4">
    <source>
        <dbReference type="ARBA" id="ARBA00022840"/>
    </source>
</evidence>
<reference evidence="9" key="1">
    <citation type="submission" date="2011-08" db="EMBL/GenBank/DDBJ databases">
        <title>The draft genome of Latimeria chalumnae.</title>
        <authorList>
            <person name="Di Palma F."/>
            <person name="Alfoldi J."/>
            <person name="Johnson J."/>
            <person name="Berlin A."/>
            <person name="Gnerre S."/>
            <person name="Jaffe D."/>
            <person name="MacCallum I."/>
            <person name="Young S."/>
            <person name="Walker B.J."/>
            <person name="Lander E."/>
            <person name="Lindblad-Toh K."/>
        </authorList>
    </citation>
    <scope>NUCLEOTIDE SEQUENCE [LARGE SCALE GENOMIC DNA]</scope>
    <source>
        <strain evidence="9">Wild caught</strain>
    </source>
</reference>
<dbReference type="PROSITE" id="PS51221">
    <property type="entry name" value="TTL"/>
    <property type="match status" value="1"/>
</dbReference>
<feature type="compositionally biased region" description="Low complexity" evidence="7">
    <location>
        <begin position="938"/>
        <end position="949"/>
    </location>
</feature>
<evidence type="ECO:0000256" key="7">
    <source>
        <dbReference type="SAM" id="MobiDB-lite"/>
    </source>
</evidence>
<dbReference type="GO" id="GO:0070740">
    <property type="term" value="F:tubulin-glutamic acid ligase activity"/>
    <property type="evidence" value="ECO:0007669"/>
    <property type="project" value="TreeGrafter"/>
</dbReference>
<keyword evidence="2" id="KW-0436">Ligase</keyword>
<dbReference type="Pfam" id="PF03133">
    <property type="entry name" value="TTL"/>
    <property type="match status" value="1"/>
</dbReference>
<dbReference type="PANTHER" id="PTHR12241">
    <property type="entry name" value="TUBULIN POLYGLUTAMYLASE"/>
    <property type="match status" value="1"/>
</dbReference>
<organism evidence="8 9">
    <name type="scientific">Latimeria chalumnae</name>
    <name type="common">Coelacanth</name>
    <dbReference type="NCBI Taxonomy" id="7897"/>
    <lineage>
        <taxon>Eukaryota</taxon>
        <taxon>Metazoa</taxon>
        <taxon>Chordata</taxon>
        <taxon>Craniata</taxon>
        <taxon>Vertebrata</taxon>
        <taxon>Euteleostomi</taxon>
        <taxon>Coelacanthiformes</taxon>
        <taxon>Coelacanthidae</taxon>
        <taxon>Latimeria</taxon>
    </lineage>
</organism>
<dbReference type="InParanoid" id="H3BCN4"/>
<feature type="compositionally biased region" description="Basic residues" evidence="7">
    <location>
        <begin position="825"/>
        <end position="837"/>
    </location>
</feature>
<dbReference type="GO" id="GO:0036064">
    <property type="term" value="C:ciliary basal body"/>
    <property type="evidence" value="ECO:0007669"/>
    <property type="project" value="TreeGrafter"/>
</dbReference>
<dbReference type="InterPro" id="IPR004344">
    <property type="entry name" value="TTL/TTLL_fam"/>
</dbReference>
<feature type="compositionally biased region" description="Low complexity" evidence="7">
    <location>
        <begin position="787"/>
        <end position="801"/>
    </location>
</feature>
<reference evidence="8" key="3">
    <citation type="submission" date="2025-09" db="UniProtKB">
        <authorList>
            <consortium name="Ensembl"/>
        </authorList>
    </citation>
    <scope>IDENTIFICATION</scope>
</reference>
<dbReference type="STRING" id="7897.ENSLACP00000019655"/>
<feature type="region of interest" description="Disordered" evidence="7">
    <location>
        <begin position="930"/>
        <end position="951"/>
    </location>
</feature>
<dbReference type="EMBL" id="AFYH01003145">
    <property type="status" value="NOT_ANNOTATED_CDS"/>
    <property type="molecule type" value="Genomic_DNA"/>
</dbReference>
<dbReference type="Ensembl" id="ENSLACT00000019793.1">
    <property type="protein sequence ID" value="ENSLACP00000019655.1"/>
    <property type="gene ID" value="ENSLACG00000017282.1"/>
</dbReference>
<dbReference type="HOGENOM" id="CLU_006704_1_0_1"/>
<feature type="region of interest" description="Disordered" evidence="7">
    <location>
        <begin position="787"/>
        <end position="813"/>
    </location>
</feature>
<evidence type="ECO:0000256" key="2">
    <source>
        <dbReference type="ARBA" id="ARBA00022598"/>
    </source>
</evidence>
<feature type="compositionally biased region" description="Polar residues" evidence="7">
    <location>
        <begin position="838"/>
        <end position="852"/>
    </location>
</feature>
<feature type="compositionally biased region" description="Acidic residues" evidence="7">
    <location>
        <begin position="565"/>
        <end position="580"/>
    </location>
</feature>
<dbReference type="GeneTree" id="ENSGT00940000162910"/>
<feature type="region of interest" description="Disordered" evidence="7">
    <location>
        <begin position="825"/>
        <end position="852"/>
    </location>
</feature>
<dbReference type="Bgee" id="ENSLACG00000017282">
    <property type="expression patterns" value="Expressed in muscle tissue and 1 other cell type or tissue"/>
</dbReference>
<sequence length="1047" mass="119185">EHPCILWVGGCRRTPVLIFHADAIISKDAVIHSVGGRYHLSYKIIRTESRLVRSLLNSHGFHEVHPNSNDFNLMWTGSHLKPHSLRTLFEFQKVNHFPRSYELTRKDRLCKNIQRMQHTHGFKNFHIIPQTFILPSEYQEFCNAYSRERGPWIVKPVASSRGRGVYLVSTPNHIPLDENLLVSRYINNPLLIDVFKKAVRLTIVLQPYYGTCFLYLGPRGITRFMFATVKYERGGKNIKNQFMHLTNYSVNKKSCDYVSCDDPEIEDYGNKWSMSAILRYLKQERKDTALLMSQIEDLIIKTVISAELPISTACKMFVPHRGNCFELYGFDVLIDNTLKPWLLEVNLSPSLACDAPLDLKVKASMIADMFTLVGFVCRDPMQRQSRPARQLFDGSLRSQPQKSQQRQRPTSASDTEAPGRPGGSVLGLSMEEIKVLRRVKQENERRGGFVRIFPTENSWDIYGSYLESKTTMNYMLATRLLADNKVIKQKRLTGRWWAGMNCQTDLKQERPQTGTLNHFVQYERKLLSLEVRKRRRRHFASRVMGRKRSGPIKEPVSLPELATASEEEEDVCENEDEEPMGEQPETPQQTSTDPAMAAGSEKMGVKFQEVQAVMEEIKGQKSRRPKVNLMQILQKGGNLSKVQARVAFSAYLQRVQMRMMTESYSQNENVTWAEKEDEQMELVIRFLKRAASNLQQSLKLVLPSRRLSLADRRHILAHQLGEFIQCYNKETDKMVQKKQGKRQEEEEDCVGTFEFQTFVTEASESNLEEVLTFYTHRNKSASVFLGTSSKSTRSKSINSSSDTAAKNDFPSPMQDLTKIKKRKRINILKNRSKRKSTVPKQGESSAPETYTVTSNCSTSVQKTTSVQHGSSYSAALDHTQIDVRPSGPLHGPVLEQNPPLNFSPTVFPASMGRASAAPNRPFSAAILSPSHTKQEVIQRSQSGSYSRQGNVPISSFQSASQIYSQKLSRPSTGKTECCGWCWHWPSKQYPVSSVICREENDRFAPHSDSNQEALAIALQRLAEKQATRQYSASSHISLLTQHVSGIH</sequence>
<evidence type="ECO:0000256" key="3">
    <source>
        <dbReference type="ARBA" id="ARBA00022741"/>
    </source>
</evidence>
<dbReference type="EMBL" id="AFYH01003143">
    <property type="status" value="NOT_ANNOTATED_CDS"/>
    <property type="molecule type" value="Genomic_DNA"/>
</dbReference>
<keyword evidence="3" id="KW-0547">Nucleotide-binding</keyword>
<feature type="compositionally biased region" description="Basic residues" evidence="7">
    <location>
        <begin position="540"/>
        <end position="550"/>
    </location>
</feature>
<dbReference type="OMA" id="GEFIQCY"/>
<dbReference type="AlphaFoldDB" id="H3BCN4"/>
<dbReference type="Gene3D" id="3.30.470.20">
    <property type="entry name" value="ATP-grasp fold, B domain"/>
    <property type="match status" value="1"/>
</dbReference>
<protein>
    <recommendedName>
        <fullName evidence="5">Tubulin--tyrosine ligase-like protein 5</fullName>
    </recommendedName>
</protein>
<dbReference type="Proteomes" id="UP000008672">
    <property type="component" value="Unassembled WGS sequence"/>
</dbReference>
<keyword evidence="9" id="KW-1185">Reference proteome</keyword>
<dbReference type="SUPFAM" id="SSF56059">
    <property type="entry name" value="Glutathione synthetase ATP-binding domain-like"/>
    <property type="match status" value="1"/>
</dbReference>
<accession>H3BCN4</accession>
<evidence type="ECO:0000313" key="8">
    <source>
        <dbReference type="Ensembl" id="ENSLACP00000019655.1"/>
    </source>
</evidence>
<dbReference type="EMBL" id="AFYH01003144">
    <property type="status" value="NOT_ANNOTATED_CDS"/>
    <property type="molecule type" value="Genomic_DNA"/>
</dbReference>